<gene>
    <name evidence="2" type="ORF">U9M48_023620</name>
</gene>
<evidence type="ECO:0000313" key="3">
    <source>
        <dbReference type="Proteomes" id="UP001341281"/>
    </source>
</evidence>
<dbReference type="EMBL" id="CP144749">
    <property type="protein sequence ID" value="WVZ75581.1"/>
    <property type="molecule type" value="Genomic_DNA"/>
</dbReference>
<name>A0AAQ3WW61_PASNO</name>
<proteinExistence type="predicted"/>
<dbReference type="PANTHER" id="PTHR11439:SF442">
    <property type="entry name" value="CYSTEINE-RICH RLK (RECEPTOR-LIKE PROTEIN KINASE) 8"/>
    <property type="match status" value="1"/>
</dbReference>
<keyword evidence="3" id="KW-1185">Reference proteome</keyword>
<dbReference type="SUPFAM" id="SSF56672">
    <property type="entry name" value="DNA/RNA polymerases"/>
    <property type="match status" value="1"/>
</dbReference>
<dbReference type="InterPro" id="IPR013103">
    <property type="entry name" value="RVT_2"/>
</dbReference>
<dbReference type="Pfam" id="PF07727">
    <property type="entry name" value="RVT_2"/>
    <property type="match status" value="1"/>
</dbReference>
<evidence type="ECO:0000259" key="1">
    <source>
        <dbReference type="Pfam" id="PF07727"/>
    </source>
</evidence>
<evidence type="ECO:0000313" key="2">
    <source>
        <dbReference type="EMBL" id="WVZ75581.1"/>
    </source>
</evidence>
<protein>
    <recommendedName>
        <fullName evidence="1">Reverse transcriptase Ty1/copia-type domain-containing protein</fullName>
    </recommendedName>
</protein>
<sequence length="644" mass="72332">MSREFEISLMGELQFFLGLQIKQGLEGTFVHQAKYTRDILKKFNMGDSKSMTTPMSTNTALDADEDGEAVDQKEFREMIGSLLYLTAIRPDIQFAVYLCASPRTSHRQAVKRIFRGFSNADHASCRIDRKSTSGTCQLLGTSLVSWSSRKQASVALSTTEAEYIAAASYCSQLLWRKATLSDFGLKYGRIPFLVDSTSAISVAKNPILHSRTKHIDVRFHFLRDHYEKGDIYLIHVMGHVRPRRRLPKVSRFLTSKPGVQRRIGLLATWRTSEDCVEAKKIKSSSWSSELENFERNHVWDLVELPPNCRPIGTKWAFKNKQGKDGMVVRNKARLVAQGFCQKEGIDYEETFAPVAHLKAIRILLAFAALKSAFLNGFIEEEVYVRQPPGFESARFPDRVYKLRKALYGVKQAPRAWYASFLLKSGFVMGSVDKTLFLLSHDGGTLIVQIYVDDIIFGGSSHALVSSFAEKMSREFEMSLMAKYTRDILKKFNMGDSKPMTTPMSTNPGLDANEDGEAVDQKEFRGMIGSFLYLTATRPDIQFAVCLCARYQASPRTSHRQAVKHIFRYLKFTSELGLWYSSGSSLSLRGFSDADHAGCRIDRKSTSSTCQLLGTSLVSWSSRKQAIVALSTSEAEYVAAASCCS</sequence>
<dbReference type="PANTHER" id="PTHR11439">
    <property type="entry name" value="GAG-POL-RELATED RETROTRANSPOSON"/>
    <property type="match status" value="1"/>
</dbReference>
<dbReference type="InterPro" id="IPR043502">
    <property type="entry name" value="DNA/RNA_pol_sf"/>
</dbReference>
<feature type="domain" description="Reverse transcriptase Ty1/copia-type" evidence="1">
    <location>
        <begin position="296"/>
        <end position="482"/>
    </location>
</feature>
<accession>A0AAQ3WW61</accession>
<reference evidence="2 3" key="1">
    <citation type="submission" date="2024-02" db="EMBL/GenBank/DDBJ databases">
        <title>High-quality chromosome-scale genome assembly of Pensacola bahiagrass (Paspalum notatum Flugge var. saurae).</title>
        <authorList>
            <person name="Vega J.M."/>
            <person name="Podio M."/>
            <person name="Orjuela J."/>
            <person name="Siena L.A."/>
            <person name="Pessino S.C."/>
            <person name="Combes M.C."/>
            <person name="Mariac C."/>
            <person name="Albertini E."/>
            <person name="Pupilli F."/>
            <person name="Ortiz J.P.A."/>
            <person name="Leblanc O."/>
        </authorList>
    </citation>
    <scope>NUCLEOTIDE SEQUENCE [LARGE SCALE GENOMIC DNA]</scope>
    <source>
        <strain evidence="2">R1</strain>
        <tissue evidence="2">Leaf</tissue>
    </source>
</reference>
<organism evidence="2 3">
    <name type="scientific">Paspalum notatum var. saurae</name>
    <dbReference type="NCBI Taxonomy" id="547442"/>
    <lineage>
        <taxon>Eukaryota</taxon>
        <taxon>Viridiplantae</taxon>
        <taxon>Streptophyta</taxon>
        <taxon>Embryophyta</taxon>
        <taxon>Tracheophyta</taxon>
        <taxon>Spermatophyta</taxon>
        <taxon>Magnoliopsida</taxon>
        <taxon>Liliopsida</taxon>
        <taxon>Poales</taxon>
        <taxon>Poaceae</taxon>
        <taxon>PACMAD clade</taxon>
        <taxon>Panicoideae</taxon>
        <taxon>Andropogonodae</taxon>
        <taxon>Paspaleae</taxon>
        <taxon>Paspalinae</taxon>
        <taxon>Paspalum</taxon>
    </lineage>
</organism>
<dbReference type="AlphaFoldDB" id="A0AAQ3WW61"/>
<dbReference type="CDD" id="cd09272">
    <property type="entry name" value="RNase_HI_RT_Ty1"/>
    <property type="match status" value="2"/>
</dbReference>
<dbReference type="Proteomes" id="UP001341281">
    <property type="component" value="Chromosome 05"/>
</dbReference>